<gene>
    <name evidence="6" type="ORF">CAC42_4062</name>
</gene>
<comment type="caution">
    <text evidence="6">The sequence shown here is derived from an EMBL/GenBank/DDBJ whole genome shotgun (WGS) entry which is preliminary data.</text>
</comment>
<dbReference type="OrthoDB" id="416470at2759"/>
<dbReference type="InterPro" id="IPR001063">
    <property type="entry name" value="Ribosomal_uL22"/>
</dbReference>
<evidence type="ECO:0000256" key="5">
    <source>
        <dbReference type="SAM" id="MobiDB-lite"/>
    </source>
</evidence>
<comment type="similarity">
    <text evidence="1 4">Belongs to the universal ribosomal protein uL22 family.</text>
</comment>
<dbReference type="GO" id="GO:0003735">
    <property type="term" value="F:structural constituent of ribosome"/>
    <property type="evidence" value="ECO:0007669"/>
    <property type="project" value="InterPro"/>
</dbReference>
<name>A0A2K1QT96_9PEZI</name>
<dbReference type="CDD" id="cd00336">
    <property type="entry name" value="Ribosomal_L22"/>
    <property type="match status" value="1"/>
</dbReference>
<dbReference type="PANTHER" id="PTHR13501">
    <property type="entry name" value="CHLOROPLAST 50S RIBOSOMAL PROTEIN L22-RELATED"/>
    <property type="match status" value="1"/>
</dbReference>
<dbReference type="InParanoid" id="A0A2K1QT96"/>
<dbReference type="InterPro" id="IPR018260">
    <property type="entry name" value="Ribosomal_uL22_CS"/>
</dbReference>
<dbReference type="Pfam" id="PF00237">
    <property type="entry name" value="Ribosomal_L22"/>
    <property type="match status" value="2"/>
</dbReference>
<dbReference type="GO" id="GO:0006412">
    <property type="term" value="P:translation"/>
    <property type="evidence" value="ECO:0007669"/>
    <property type="project" value="InterPro"/>
</dbReference>
<keyword evidence="7" id="KW-1185">Reference proteome</keyword>
<dbReference type="Proteomes" id="UP000243797">
    <property type="component" value="Unassembled WGS sequence"/>
</dbReference>
<proteinExistence type="inferred from homology"/>
<feature type="region of interest" description="Disordered" evidence="5">
    <location>
        <begin position="41"/>
        <end position="102"/>
    </location>
</feature>
<evidence type="ECO:0000256" key="2">
    <source>
        <dbReference type="ARBA" id="ARBA00022980"/>
    </source>
</evidence>
<dbReference type="FunCoup" id="A0A2K1QT96">
    <property type="interactions" value="242"/>
</dbReference>
<dbReference type="FunFam" id="3.90.470.10:FF:000017">
    <property type="entry name" value="54S ribosomal protein L22, mitochondrial"/>
    <property type="match status" value="1"/>
</dbReference>
<dbReference type="InterPro" id="IPR036394">
    <property type="entry name" value="Ribosomal_uL22_sf"/>
</dbReference>
<accession>A0A2K1QT96</accession>
<reference evidence="6 7" key="1">
    <citation type="submission" date="2017-06" db="EMBL/GenBank/DDBJ databases">
        <title>Draft genome sequence of a variant of Elsinoe murrayae.</title>
        <authorList>
            <person name="Cheng Q."/>
        </authorList>
    </citation>
    <scope>NUCLEOTIDE SEQUENCE [LARGE SCALE GENOMIC DNA]</scope>
    <source>
        <strain evidence="6 7">CQ-2017a</strain>
    </source>
</reference>
<sequence>MSGPIRQRVLRSDAFQCVHSVPPPSLPIIHRRTFLSFFGRSKTKESSTQNARNPFLAELLSRKNPKQRPPIEKGDLSADSPFSTNDDVRPPDALEDNPDDIEPKNEVFIQGQRRNLAEMRVVLDPAPRSRELWQRNKVIQSIRKRERLTHDQFLKRTERELTERSHNFKTSVKKLGMLARQIQGKTVDEAILQMRFSKKKMAKEVKKHLEFARDKAIVSRGMGLQSIGGLENEEPVKDRPVDIETKDGKRYTVEDRSKIYVDQAWVGRGPFGKEPDYRARGRIYTMRPPWTHLSVKLKEESTRVREWQEKEEKRRKQRLDKVWVPLPDRAIYGQNQYYTW</sequence>
<dbReference type="EMBL" id="NKHZ01000047">
    <property type="protein sequence ID" value="PNS18103.1"/>
    <property type="molecule type" value="Genomic_DNA"/>
</dbReference>
<dbReference type="Gene3D" id="3.90.470.10">
    <property type="entry name" value="Ribosomal protein L22/L17"/>
    <property type="match status" value="1"/>
</dbReference>
<dbReference type="PROSITE" id="PS00464">
    <property type="entry name" value="RIBOSOMAL_L22"/>
    <property type="match status" value="1"/>
</dbReference>
<dbReference type="STRING" id="2082308.A0A2K1QT96"/>
<evidence type="ECO:0000313" key="6">
    <source>
        <dbReference type="EMBL" id="PNS18103.1"/>
    </source>
</evidence>
<evidence type="ECO:0000313" key="7">
    <source>
        <dbReference type="Proteomes" id="UP000243797"/>
    </source>
</evidence>
<dbReference type="GO" id="GO:0015934">
    <property type="term" value="C:large ribosomal subunit"/>
    <property type="evidence" value="ECO:0007669"/>
    <property type="project" value="InterPro"/>
</dbReference>
<dbReference type="SUPFAM" id="SSF54843">
    <property type="entry name" value="Ribosomal protein L22"/>
    <property type="match status" value="1"/>
</dbReference>
<keyword evidence="2 4" id="KW-0689">Ribosomal protein</keyword>
<evidence type="ECO:0000256" key="4">
    <source>
        <dbReference type="RuleBase" id="RU004005"/>
    </source>
</evidence>
<organism evidence="6 7">
    <name type="scientific">Sphaceloma murrayae</name>
    <dbReference type="NCBI Taxonomy" id="2082308"/>
    <lineage>
        <taxon>Eukaryota</taxon>
        <taxon>Fungi</taxon>
        <taxon>Dikarya</taxon>
        <taxon>Ascomycota</taxon>
        <taxon>Pezizomycotina</taxon>
        <taxon>Dothideomycetes</taxon>
        <taxon>Dothideomycetidae</taxon>
        <taxon>Myriangiales</taxon>
        <taxon>Elsinoaceae</taxon>
        <taxon>Sphaceloma</taxon>
    </lineage>
</organism>
<dbReference type="PANTHER" id="PTHR13501:SF10">
    <property type="entry name" value="LARGE RIBOSOMAL SUBUNIT PROTEIN UL22M"/>
    <property type="match status" value="1"/>
</dbReference>
<dbReference type="AlphaFoldDB" id="A0A2K1QT96"/>
<evidence type="ECO:0000256" key="3">
    <source>
        <dbReference type="ARBA" id="ARBA00023274"/>
    </source>
</evidence>
<keyword evidence="3 4" id="KW-0687">Ribonucleoprotein</keyword>
<protein>
    <submittedName>
        <fullName evidence="6">54S ribosomal protein L22, mitochondrial</fullName>
    </submittedName>
</protein>
<dbReference type="InterPro" id="IPR047867">
    <property type="entry name" value="Ribosomal_uL22_bac/org-type"/>
</dbReference>
<evidence type="ECO:0000256" key="1">
    <source>
        <dbReference type="ARBA" id="ARBA00009451"/>
    </source>
</evidence>